<feature type="region of interest" description="Disordered" evidence="5">
    <location>
        <begin position="43"/>
        <end position="111"/>
    </location>
</feature>
<dbReference type="InterPro" id="IPR037185">
    <property type="entry name" value="EmrE-like"/>
</dbReference>
<reference evidence="7 8" key="1">
    <citation type="submission" date="2017-09" db="EMBL/GenBank/DDBJ databases">
        <title>Genome sequencing of Besnoitia besnoiti strain Bb-Ger1.</title>
        <authorList>
            <person name="Schares G."/>
            <person name="Venepally P."/>
            <person name="Lorenzi H.A."/>
        </authorList>
    </citation>
    <scope>NUCLEOTIDE SEQUENCE [LARGE SCALE GENOMIC DNA]</scope>
    <source>
        <strain evidence="7 8">Bb-Ger1</strain>
    </source>
</reference>
<dbReference type="VEuPathDB" id="ToxoDB:BESB_054530"/>
<gene>
    <name evidence="7" type="ORF">BESB_054530</name>
</gene>
<dbReference type="AlphaFoldDB" id="A0A2A9MK70"/>
<feature type="transmembrane region" description="Helical" evidence="6">
    <location>
        <begin position="288"/>
        <end position="308"/>
    </location>
</feature>
<evidence type="ECO:0000256" key="2">
    <source>
        <dbReference type="ARBA" id="ARBA00022692"/>
    </source>
</evidence>
<evidence type="ECO:0000256" key="6">
    <source>
        <dbReference type="SAM" id="Phobius"/>
    </source>
</evidence>
<name>A0A2A9MK70_BESBE</name>
<dbReference type="PANTHER" id="PTHR12570:SF9">
    <property type="entry name" value="MAGNESIUM TRANSPORTER NIPA8-RELATED"/>
    <property type="match status" value="1"/>
</dbReference>
<dbReference type="PANTHER" id="PTHR12570">
    <property type="match status" value="1"/>
</dbReference>
<keyword evidence="2 6" id="KW-0812">Transmembrane</keyword>
<evidence type="ECO:0008006" key="9">
    <source>
        <dbReference type="Google" id="ProtNLM"/>
    </source>
</evidence>
<organism evidence="7 8">
    <name type="scientific">Besnoitia besnoiti</name>
    <name type="common">Apicomplexan protozoan</name>
    <dbReference type="NCBI Taxonomy" id="94643"/>
    <lineage>
        <taxon>Eukaryota</taxon>
        <taxon>Sar</taxon>
        <taxon>Alveolata</taxon>
        <taxon>Apicomplexa</taxon>
        <taxon>Conoidasida</taxon>
        <taxon>Coccidia</taxon>
        <taxon>Eucoccidiorida</taxon>
        <taxon>Eimeriorina</taxon>
        <taxon>Sarcocystidae</taxon>
        <taxon>Besnoitia</taxon>
    </lineage>
</organism>
<dbReference type="GO" id="GO:0016020">
    <property type="term" value="C:membrane"/>
    <property type="evidence" value="ECO:0007669"/>
    <property type="project" value="UniProtKB-SubCell"/>
</dbReference>
<feature type="transmembrane region" description="Helical" evidence="6">
    <location>
        <begin position="209"/>
        <end position="235"/>
    </location>
</feature>
<dbReference type="Gene3D" id="1.10.3730.20">
    <property type="match status" value="1"/>
</dbReference>
<dbReference type="SUPFAM" id="SSF103481">
    <property type="entry name" value="Multidrug resistance efflux transporter EmrE"/>
    <property type="match status" value="1"/>
</dbReference>
<evidence type="ECO:0000256" key="4">
    <source>
        <dbReference type="ARBA" id="ARBA00023136"/>
    </source>
</evidence>
<dbReference type="RefSeq" id="XP_029219811.1">
    <property type="nucleotide sequence ID" value="XM_029363888.1"/>
</dbReference>
<dbReference type="InterPro" id="IPR008521">
    <property type="entry name" value="Mg_trans_NIPA"/>
</dbReference>
<proteinExistence type="predicted"/>
<feature type="transmembrane region" description="Helical" evidence="6">
    <location>
        <begin position="379"/>
        <end position="399"/>
    </location>
</feature>
<keyword evidence="8" id="KW-1185">Reference proteome</keyword>
<feature type="transmembrane region" description="Helical" evidence="6">
    <location>
        <begin position="480"/>
        <end position="499"/>
    </location>
</feature>
<dbReference type="STRING" id="94643.A0A2A9MK70"/>
<keyword evidence="4 6" id="KW-0472">Membrane</keyword>
<evidence type="ECO:0000313" key="7">
    <source>
        <dbReference type="EMBL" id="PFH35802.1"/>
    </source>
</evidence>
<dbReference type="Proteomes" id="UP000224006">
    <property type="component" value="Chromosome IV"/>
</dbReference>
<dbReference type="OrthoDB" id="165382at2759"/>
<evidence type="ECO:0000256" key="3">
    <source>
        <dbReference type="ARBA" id="ARBA00022989"/>
    </source>
</evidence>
<dbReference type="GeneID" id="40310382"/>
<feature type="transmembrane region" description="Helical" evidence="6">
    <location>
        <begin position="455"/>
        <end position="474"/>
    </location>
</feature>
<evidence type="ECO:0000313" key="8">
    <source>
        <dbReference type="Proteomes" id="UP000224006"/>
    </source>
</evidence>
<comment type="caution">
    <text evidence="7">The sequence shown here is derived from an EMBL/GenBank/DDBJ whole genome shotgun (WGS) entry which is preliminary data.</text>
</comment>
<dbReference type="Pfam" id="PF05653">
    <property type="entry name" value="Mg_trans_NIPA"/>
    <property type="match status" value="1"/>
</dbReference>
<accession>A0A2A9MK70</accession>
<feature type="transmembrane region" description="Helical" evidence="6">
    <location>
        <begin position="419"/>
        <end position="443"/>
    </location>
</feature>
<feature type="transmembrane region" description="Helical" evidence="6">
    <location>
        <begin position="317"/>
        <end position="337"/>
    </location>
</feature>
<keyword evidence="3 6" id="KW-1133">Transmembrane helix</keyword>
<feature type="compositionally biased region" description="Basic and acidic residues" evidence="5">
    <location>
        <begin position="65"/>
        <end position="74"/>
    </location>
</feature>
<feature type="transmembrane region" description="Helical" evidence="6">
    <location>
        <begin position="343"/>
        <end position="367"/>
    </location>
</feature>
<feature type="transmembrane region" description="Helical" evidence="6">
    <location>
        <begin position="256"/>
        <end position="276"/>
    </location>
</feature>
<comment type="subcellular location">
    <subcellularLocation>
        <location evidence="1">Membrane</location>
        <topology evidence="1">Multi-pass membrane protein</topology>
    </subcellularLocation>
</comment>
<dbReference type="EMBL" id="NWUJ01000004">
    <property type="protein sequence ID" value="PFH35802.1"/>
    <property type="molecule type" value="Genomic_DNA"/>
</dbReference>
<dbReference type="GO" id="GO:0015095">
    <property type="term" value="F:magnesium ion transmembrane transporter activity"/>
    <property type="evidence" value="ECO:0007669"/>
    <property type="project" value="InterPro"/>
</dbReference>
<evidence type="ECO:0000256" key="1">
    <source>
        <dbReference type="ARBA" id="ARBA00004141"/>
    </source>
</evidence>
<protein>
    <recommendedName>
        <fullName evidence="9">Magnesium transporter NIPA</fullName>
    </recommendedName>
</protein>
<evidence type="ECO:0000256" key="5">
    <source>
        <dbReference type="SAM" id="MobiDB-lite"/>
    </source>
</evidence>
<sequence length="535" mass="57661">MSANPDPIQEFNAAMSVSSVDIASRKIHVLSSLWRTLERYIKHSTGGSDTPSPLGEVKHGQGASSDHEEADSPRHYPPAVDPQNGVDDVPSPRFIEDTTFSGRSRADDGRFVGTAVSPIGAASSIEDVETEDDHPRGQPLMLKRRVTDSYPSHMGERQNLPVIVEGLTGRRMFQSSDHGWSAVNLSEGLPSSAALGSMTLTALISRNNLWWAGIICSGVAALLGALGDCVLRYSFVMEREGRKATGMSRNGRGRPFHLRPLWILGMFLSAVLNPFLTLVSYRFTAVSVVALFGGLHTVGSLVFAYFLFSERLGWRDVIGGLMIVGGITIVVIFGHNADDTQQFIVNGVAFVIFSSVAGAAIAITVIVSQKLICSAKLHPAAISVCTALLPGLFGAISNICGKGAVVLWTDAFQTPELWSLPYTWIFAAFAVLAALGQAVFLSISLSTYPASFVSPVYNGVLACLNSLGGIWVFSEYTNSLVLYLLGVMSTCTGIWIASYGQETKRTTFVPLVMDHEEPSMHDDESAQLAPDEMEY</sequence>
<dbReference type="KEGG" id="bbes:BESB_054530"/>